<comment type="caution">
    <text evidence="1">The sequence shown here is derived from an EMBL/GenBank/DDBJ whole genome shotgun (WGS) entry which is preliminary data.</text>
</comment>
<dbReference type="Proteomes" id="UP000238534">
    <property type="component" value="Unassembled WGS sequence"/>
</dbReference>
<dbReference type="RefSeq" id="WP_105682320.1">
    <property type="nucleotide sequence ID" value="NZ_JBBGZD010000001.1"/>
</dbReference>
<proteinExistence type="predicted"/>
<protein>
    <submittedName>
        <fullName evidence="1">Uncharacterized protein</fullName>
    </submittedName>
</protein>
<dbReference type="Proteomes" id="UP000238325">
    <property type="component" value="Unassembled WGS sequence"/>
</dbReference>
<dbReference type="EMBL" id="PCPH01000002">
    <property type="protein sequence ID" value="PRB90923.1"/>
    <property type="molecule type" value="Genomic_DNA"/>
</dbReference>
<gene>
    <name evidence="1" type="ORF">CQ022_03615</name>
    <name evidence="2" type="ORF">CQ033_09375</name>
</gene>
<dbReference type="AlphaFoldDB" id="A0A2S9CXW1"/>
<evidence type="ECO:0000313" key="2">
    <source>
        <dbReference type="EMBL" id="PRB90923.1"/>
    </source>
</evidence>
<evidence type="ECO:0000313" key="4">
    <source>
        <dbReference type="Proteomes" id="UP000238534"/>
    </source>
</evidence>
<sequence>MSPKKFKGVPAQKFGGSHDTESRKVFEQDLIPLKYKILKERFFSVNKWESYSGKAFAAFKLYDFEGNPVDREPQKGDFIRIDIPGPGEPEAKGYDWVEITDICFYQDSFSESISMTCRPSGDPQHKESRHIAHFYSSAASSTFMISRNIAHLKAAVYGRNERPNWNAQFIDVIRNLVTAAGGMMGIAKIQWKQLTDSFLDFD</sequence>
<organism evidence="1 4">
    <name type="scientific">Chryseobacterium culicis</name>
    <dbReference type="NCBI Taxonomy" id="680127"/>
    <lineage>
        <taxon>Bacteria</taxon>
        <taxon>Pseudomonadati</taxon>
        <taxon>Bacteroidota</taxon>
        <taxon>Flavobacteriia</taxon>
        <taxon>Flavobacteriales</taxon>
        <taxon>Weeksellaceae</taxon>
        <taxon>Chryseobacterium group</taxon>
        <taxon>Chryseobacterium</taxon>
    </lineage>
</organism>
<evidence type="ECO:0000313" key="3">
    <source>
        <dbReference type="Proteomes" id="UP000238325"/>
    </source>
</evidence>
<reference evidence="3 4" key="1">
    <citation type="submission" date="2017-09" db="EMBL/GenBank/DDBJ databases">
        <title>Genomic, metabolic, and phenotypic characteristics of bacterial isolates from the natural microbiome of the model nematode Caenorhabditis elegans.</title>
        <authorList>
            <person name="Zimmermann J."/>
            <person name="Obeng N."/>
            <person name="Yang W."/>
            <person name="Obeng O."/>
            <person name="Kissoyan K."/>
            <person name="Pees B."/>
            <person name="Dirksen P."/>
            <person name="Hoppner M."/>
            <person name="Franke A."/>
            <person name="Rosenstiel P."/>
            <person name="Leippe M."/>
            <person name="Dierking K."/>
            <person name="Kaleta C."/>
            <person name="Schulenburg H."/>
        </authorList>
    </citation>
    <scope>NUCLEOTIDE SEQUENCE [LARGE SCALE GENOMIC DNA]</scope>
    <source>
        <strain evidence="1 4">MYb25</strain>
        <strain evidence="2 3">MYb44</strain>
    </source>
</reference>
<evidence type="ECO:0000313" key="1">
    <source>
        <dbReference type="EMBL" id="PRB85357.1"/>
    </source>
</evidence>
<dbReference type="EMBL" id="PCPP01000001">
    <property type="protein sequence ID" value="PRB85357.1"/>
    <property type="molecule type" value="Genomic_DNA"/>
</dbReference>
<accession>A0A2S9CXW1</accession>
<dbReference type="OrthoDB" id="947646at2"/>
<name>A0A2S9CXW1_CHRCI</name>
<keyword evidence="3" id="KW-1185">Reference proteome</keyword>